<dbReference type="Pfam" id="PF00280">
    <property type="entry name" value="potato_inhibit"/>
    <property type="match status" value="1"/>
</dbReference>
<keyword evidence="4" id="KW-0732">Signal</keyword>
<evidence type="ECO:0000313" key="5">
    <source>
        <dbReference type="EMBL" id="KAI3432572.1"/>
    </source>
</evidence>
<dbReference type="AlphaFoldDB" id="A0A9D4TSL1"/>
<dbReference type="Gene3D" id="3.30.10.10">
    <property type="entry name" value="Trypsin Inhibitor V, subunit A"/>
    <property type="match status" value="1"/>
</dbReference>
<evidence type="ECO:0000256" key="1">
    <source>
        <dbReference type="ARBA" id="ARBA00008210"/>
    </source>
</evidence>
<protein>
    <submittedName>
        <fullName evidence="5">Uncharacterized protein</fullName>
    </submittedName>
</protein>
<proteinExistence type="inferred from homology"/>
<dbReference type="InterPro" id="IPR036354">
    <property type="entry name" value="Prot_inh_pot1_sf"/>
</dbReference>
<accession>A0A9D4TSL1</accession>
<evidence type="ECO:0000256" key="3">
    <source>
        <dbReference type="ARBA" id="ARBA00022900"/>
    </source>
</evidence>
<dbReference type="PROSITE" id="PS51257">
    <property type="entry name" value="PROKAR_LIPOPROTEIN"/>
    <property type="match status" value="1"/>
</dbReference>
<keyword evidence="2" id="KW-0646">Protease inhibitor</keyword>
<dbReference type="SUPFAM" id="SSF54654">
    <property type="entry name" value="CI-2 family of serine protease inhibitors"/>
    <property type="match status" value="1"/>
</dbReference>
<dbReference type="GO" id="GO:0004867">
    <property type="term" value="F:serine-type endopeptidase inhibitor activity"/>
    <property type="evidence" value="ECO:0007669"/>
    <property type="project" value="UniProtKB-KW"/>
</dbReference>
<gene>
    <name evidence="5" type="ORF">D9Q98_004121</name>
</gene>
<dbReference type="PRINTS" id="PR00292">
    <property type="entry name" value="POTATOINHBTR"/>
</dbReference>
<evidence type="ECO:0000256" key="2">
    <source>
        <dbReference type="ARBA" id="ARBA00022690"/>
    </source>
</evidence>
<name>A0A9D4TSL1_CHLVU</name>
<evidence type="ECO:0000256" key="4">
    <source>
        <dbReference type="SAM" id="SignalP"/>
    </source>
</evidence>
<comment type="caution">
    <text evidence="5">The sequence shown here is derived from an EMBL/GenBank/DDBJ whole genome shotgun (WGS) entry which is preliminary data.</text>
</comment>
<dbReference type="PANTHER" id="PTHR33091:SF29">
    <property type="entry name" value="SUBTILISIN INHIBITOR 1"/>
    <property type="match status" value="1"/>
</dbReference>
<organism evidence="5 6">
    <name type="scientific">Chlorella vulgaris</name>
    <name type="common">Green alga</name>
    <dbReference type="NCBI Taxonomy" id="3077"/>
    <lineage>
        <taxon>Eukaryota</taxon>
        <taxon>Viridiplantae</taxon>
        <taxon>Chlorophyta</taxon>
        <taxon>core chlorophytes</taxon>
        <taxon>Trebouxiophyceae</taxon>
        <taxon>Chlorellales</taxon>
        <taxon>Chlorellaceae</taxon>
        <taxon>Chlorella clade</taxon>
        <taxon>Chlorella</taxon>
    </lineage>
</organism>
<dbReference type="OrthoDB" id="10013825at2759"/>
<reference evidence="5" key="1">
    <citation type="journal article" date="2019" name="Plant J.">
        <title>Chlorella vulgaris genome assembly and annotation reveals the molecular basis for metabolic acclimation to high light conditions.</title>
        <authorList>
            <person name="Cecchin M."/>
            <person name="Marcolungo L."/>
            <person name="Rossato M."/>
            <person name="Girolomoni L."/>
            <person name="Cosentino E."/>
            <person name="Cuine S."/>
            <person name="Li-Beisson Y."/>
            <person name="Delledonne M."/>
            <person name="Ballottari M."/>
        </authorList>
    </citation>
    <scope>NUCLEOTIDE SEQUENCE</scope>
    <source>
        <strain evidence="5">211/11P</strain>
    </source>
</reference>
<reference evidence="5" key="2">
    <citation type="submission" date="2020-11" db="EMBL/GenBank/DDBJ databases">
        <authorList>
            <person name="Cecchin M."/>
            <person name="Marcolungo L."/>
            <person name="Rossato M."/>
            <person name="Girolomoni L."/>
            <person name="Cosentino E."/>
            <person name="Cuine S."/>
            <person name="Li-Beisson Y."/>
            <person name="Delledonne M."/>
            <person name="Ballottari M."/>
        </authorList>
    </citation>
    <scope>NUCLEOTIDE SEQUENCE</scope>
    <source>
        <strain evidence="5">211/11P</strain>
        <tissue evidence="5">Whole cell</tissue>
    </source>
</reference>
<comment type="similarity">
    <text evidence="1">Belongs to the protease inhibitor I13 (potato type I serine protease inhibitor) family.</text>
</comment>
<dbReference type="GO" id="GO:0009611">
    <property type="term" value="P:response to wounding"/>
    <property type="evidence" value="ECO:0007669"/>
    <property type="project" value="InterPro"/>
</dbReference>
<dbReference type="EMBL" id="SIDB01000005">
    <property type="protein sequence ID" value="KAI3432572.1"/>
    <property type="molecule type" value="Genomic_DNA"/>
</dbReference>
<keyword evidence="3" id="KW-0722">Serine protease inhibitor</keyword>
<dbReference type="PANTHER" id="PTHR33091">
    <property type="entry name" value="PROTEIN, PUTATIVE, EXPRESSED-RELATED"/>
    <property type="match status" value="1"/>
</dbReference>
<dbReference type="PROSITE" id="PS00285">
    <property type="entry name" value="POTATO_INHIBITOR"/>
    <property type="match status" value="1"/>
</dbReference>
<evidence type="ECO:0000313" key="6">
    <source>
        <dbReference type="Proteomes" id="UP001055712"/>
    </source>
</evidence>
<dbReference type="InterPro" id="IPR000864">
    <property type="entry name" value="Prot_inh_pot1"/>
</dbReference>
<dbReference type="Proteomes" id="UP001055712">
    <property type="component" value="Unassembled WGS sequence"/>
</dbReference>
<feature type="signal peptide" evidence="4">
    <location>
        <begin position="1"/>
        <end position="19"/>
    </location>
</feature>
<feature type="chain" id="PRO_5038471906" evidence="4">
    <location>
        <begin position="20"/>
        <end position="110"/>
    </location>
</feature>
<sequence length="110" mass="11895">MRRTLLLLALTFALGTACAAQAADGALDFDAETTFTVPMRNQMPAKHLWPELVGQPAEAAKAALVQELPANSLVLLVPENSMMTMDFRTNRVRIIYSKATGLVVSPPRIG</sequence>
<keyword evidence="6" id="KW-1185">Reference proteome</keyword>